<dbReference type="AlphaFoldDB" id="A0A1G9DFS1"/>
<keyword evidence="6 7" id="KW-0472">Membrane</keyword>
<feature type="transmembrane region" description="Helical" evidence="7">
    <location>
        <begin position="174"/>
        <end position="194"/>
    </location>
</feature>
<evidence type="ECO:0000256" key="2">
    <source>
        <dbReference type="ARBA" id="ARBA00022475"/>
    </source>
</evidence>
<feature type="transmembrane region" description="Helical" evidence="7">
    <location>
        <begin position="147"/>
        <end position="167"/>
    </location>
</feature>
<dbReference type="InterPro" id="IPR036938">
    <property type="entry name" value="PAP2/HPO_sf"/>
</dbReference>
<sequence length="232" mass="26479">MKTLFMLVPIRTRFLPWLKTYWVRLLVLFLGVALPLYLFSELAEEVLEQEAFWFDDPLLLFLHRHATPALDQFMTLISMLGTTYGLIPAAILIGVRLTWKRRWGDLWFWTLALGGSGLLNVAAKHTFRRPRPALWEPLHHNATYSFPSGHTMAAMSFAAAVIVLLWPTRWRWPALFFGLGFAVLVALSRLYLGVHFPSDILAGWAASLAWVIGLSVVLYRHLTKPTPRAEPV</sequence>
<dbReference type="EMBL" id="FNFO01000003">
    <property type="protein sequence ID" value="SDK62727.1"/>
    <property type="molecule type" value="Genomic_DNA"/>
</dbReference>
<keyword evidence="5 7" id="KW-1133">Transmembrane helix</keyword>
<evidence type="ECO:0000313" key="10">
    <source>
        <dbReference type="Proteomes" id="UP000198510"/>
    </source>
</evidence>
<keyword evidence="4" id="KW-0378">Hydrolase</keyword>
<evidence type="ECO:0000259" key="8">
    <source>
        <dbReference type="SMART" id="SM00014"/>
    </source>
</evidence>
<accession>A0A1G9DFS1</accession>
<feature type="transmembrane region" description="Helical" evidence="7">
    <location>
        <begin position="73"/>
        <end position="94"/>
    </location>
</feature>
<proteinExistence type="predicted"/>
<evidence type="ECO:0000256" key="7">
    <source>
        <dbReference type="SAM" id="Phobius"/>
    </source>
</evidence>
<dbReference type="RefSeq" id="WP_218127034.1">
    <property type="nucleotide sequence ID" value="NZ_FNFO01000003.1"/>
</dbReference>
<dbReference type="PANTHER" id="PTHR14969">
    <property type="entry name" value="SPHINGOSINE-1-PHOSPHATE PHOSPHOHYDROLASE"/>
    <property type="match status" value="1"/>
</dbReference>
<dbReference type="InterPro" id="IPR000326">
    <property type="entry name" value="PAP2/HPO"/>
</dbReference>
<feature type="transmembrane region" description="Helical" evidence="7">
    <location>
        <begin position="200"/>
        <end position="219"/>
    </location>
</feature>
<evidence type="ECO:0000256" key="1">
    <source>
        <dbReference type="ARBA" id="ARBA00004651"/>
    </source>
</evidence>
<organism evidence="9 10">
    <name type="scientific">Catalinimonas alkaloidigena</name>
    <dbReference type="NCBI Taxonomy" id="1075417"/>
    <lineage>
        <taxon>Bacteria</taxon>
        <taxon>Pseudomonadati</taxon>
        <taxon>Bacteroidota</taxon>
        <taxon>Cytophagia</taxon>
        <taxon>Cytophagales</taxon>
        <taxon>Catalimonadaceae</taxon>
        <taxon>Catalinimonas</taxon>
    </lineage>
</organism>
<dbReference type="Pfam" id="PF01569">
    <property type="entry name" value="PAP2"/>
    <property type="match status" value="1"/>
</dbReference>
<dbReference type="GO" id="GO:0016787">
    <property type="term" value="F:hydrolase activity"/>
    <property type="evidence" value="ECO:0007669"/>
    <property type="project" value="UniProtKB-KW"/>
</dbReference>
<dbReference type="PANTHER" id="PTHR14969:SF62">
    <property type="entry name" value="DECAPRENYLPHOSPHORYL-5-PHOSPHORIBOSE PHOSPHATASE RV3807C-RELATED"/>
    <property type="match status" value="1"/>
</dbReference>
<gene>
    <name evidence="9" type="ORF">SAMN05421823_103118</name>
</gene>
<feature type="transmembrane region" description="Helical" evidence="7">
    <location>
        <begin position="21"/>
        <end position="39"/>
    </location>
</feature>
<evidence type="ECO:0000256" key="6">
    <source>
        <dbReference type="ARBA" id="ARBA00023136"/>
    </source>
</evidence>
<keyword evidence="3 7" id="KW-0812">Transmembrane</keyword>
<keyword evidence="10" id="KW-1185">Reference proteome</keyword>
<dbReference type="GO" id="GO:0005886">
    <property type="term" value="C:plasma membrane"/>
    <property type="evidence" value="ECO:0007669"/>
    <property type="project" value="UniProtKB-SubCell"/>
</dbReference>
<evidence type="ECO:0000313" key="9">
    <source>
        <dbReference type="EMBL" id="SDK62727.1"/>
    </source>
</evidence>
<dbReference type="Gene3D" id="1.20.144.10">
    <property type="entry name" value="Phosphatidic acid phosphatase type 2/haloperoxidase"/>
    <property type="match status" value="2"/>
</dbReference>
<dbReference type="SMART" id="SM00014">
    <property type="entry name" value="acidPPc"/>
    <property type="match status" value="1"/>
</dbReference>
<dbReference type="STRING" id="1075417.SAMN05421823_103118"/>
<evidence type="ECO:0000256" key="4">
    <source>
        <dbReference type="ARBA" id="ARBA00022801"/>
    </source>
</evidence>
<dbReference type="Proteomes" id="UP000198510">
    <property type="component" value="Unassembled WGS sequence"/>
</dbReference>
<comment type="subcellular location">
    <subcellularLocation>
        <location evidence="1">Cell membrane</location>
        <topology evidence="1">Multi-pass membrane protein</topology>
    </subcellularLocation>
</comment>
<evidence type="ECO:0000256" key="3">
    <source>
        <dbReference type="ARBA" id="ARBA00022692"/>
    </source>
</evidence>
<keyword evidence="2" id="KW-1003">Cell membrane</keyword>
<feature type="transmembrane region" description="Helical" evidence="7">
    <location>
        <begin position="106"/>
        <end position="127"/>
    </location>
</feature>
<protein>
    <submittedName>
        <fullName evidence="9">Undecaprenyl-diphosphatase</fullName>
    </submittedName>
</protein>
<dbReference type="CDD" id="cd03392">
    <property type="entry name" value="PAP2_like_2"/>
    <property type="match status" value="1"/>
</dbReference>
<evidence type="ECO:0000256" key="5">
    <source>
        <dbReference type="ARBA" id="ARBA00022989"/>
    </source>
</evidence>
<name>A0A1G9DFS1_9BACT</name>
<dbReference type="SUPFAM" id="SSF48317">
    <property type="entry name" value="Acid phosphatase/Vanadium-dependent haloperoxidase"/>
    <property type="match status" value="1"/>
</dbReference>
<feature type="domain" description="Phosphatidic acid phosphatase type 2/haloperoxidase" evidence="8">
    <location>
        <begin position="106"/>
        <end position="215"/>
    </location>
</feature>
<reference evidence="9 10" key="1">
    <citation type="submission" date="2016-10" db="EMBL/GenBank/DDBJ databases">
        <authorList>
            <person name="de Groot N.N."/>
        </authorList>
    </citation>
    <scope>NUCLEOTIDE SEQUENCE [LARGE SCALE GENOMIC DNA]</scope>
    <source>
        <strain evidence="9 10">DSM 25186</strain>
    </source>
</reference>